<evidence type="ECO:0008006" key="3">
    <source>
        <dbReference type="Google" id="ProtNLM"/>
    </source>
</evidence>
<evidence type="ECO:0000313" key="1">
    <source>
        <dbReference type="EMBL" id="NEC38090.1"/>
    </source>
</evidence>
<dbReference type="EMBL" id="JAAGMQ010000988">
    <property type="protein sequence ID" value="NEC38090.1"/>
    <property type="molecule type" value="Genomic_DNA"/>
</dbReference>
<evidence type="ECO:0000313" key="2">
    <source>
        <dbReference type="Proteomes" id="UP000475666"/>
    </source>
</evidence>
<dbReference type="Proteomes" id="UP000475666">
    <property type="component" value="Unassembled WGS sequence"/>
</dbReference>
<comment type="caution">
    <text evidence="1">The sequence shown here is derived from an EMBL/GenBank/DDBJ whole genome shotgun (WGS) entry which is preliminary data.</text>
</comment>
<organism evidence="1 2">
    <name type="scientific">Streptomyces rubrogriseus</name>
    <dbReference type="NCBI Taxonomy" id="194673"/>
    <lineage>
        <taxon>Bacteria</taxon>
        <taxon>Bacillati</taxon>
        <taxon>Actinomycetota</taxon>
        <taxon>Actinomycetes</taxon>
        <taxon>Kitasatosporales</taxon>
        <taxon>Streptomycetaceae</taxon>
        <taxon>Streptomyces</taxon>
        <taxon>Streptomyces violaceoruber group</taxon>
    </lineage>
</organism>
<reference evidence="1 2" key="1">
    <citation type="submission" date="2020-01" db="EMBL/GenBank/DDBJ databases">
        <title>Insect and environment-associated Actinomycetes.</title>
        <authorList>
            <person name="Currrie C."/>
            <person name="Chevrette M."/>
            <person name="Carlson C."/>
            <person name="Stubbendieck R."/>
            <person name="Wendt-Pienkowski E."/>
        </authorList>
    </citation>
    <scope>NUCLEOTIDE SEQUENCE [LARGE SCALE GENOMIC DNA]</scope>
    <source>
        <strain evidence="1 2">SID7739</strain>
    </source>
</reference>
<dbReference type="RefSeq" id="WP_164278737.1">
    <property type="nucleotide sequence ID" value="NZ_JAAGMQ010000988.1"/>
</dbReference>
<accession>A0A6G3TMZ2</accession>
<gene>
    <name evidence="1" type="ORF">G3I66_33670</name>
</gene>
<dbReference type="AlphaFoldDB" id="A0A6G3TMZ2"/>
<protein>
    <recommendedName>
        <fullName evidence="3">Glyoxalase-like domain-containing protein</fullName>
    </recommendedName>
</protein>
<dbReference type="InterPro" id="IPR029068">
    <property type="entry name" value="Glyas_Bleomycin-R_OHBP_Dase"/>
</dbReference>
<name>A0A6G3TMZ2_9ACTN</name>
<dbReference type="SUPFAM" id="SSF54593">
    <property type="entry name" value="Glyoxalase/Bleomycin resistance protein/Dihydroxybiphenyl dioxygenase"/>
    <property type="match status" value="1"/>
</dbReference>
<proteinExistence type="predicted"/>
<sequence length="61" mass="6475">MSRATRATHVATLGIRVADHADPRARGADVDAEILRTGPGVPHMFAVRDPDGNDLIVVQTS</sequence>